<dbReference type="Proteomes" id="UP000474757">
    <property type="component" value="Unassembled WGS sequence"/>
</dbReference>
<accession>A0A6B2JEW1</accession>
<protein>
    <submittedName>
        <fullName evidence="2">Dihydrofolate reductase</fullName>
    </submittedName>
</protein>
<comment type="caution">
    <text evidence="2">The sequence shown here is derived from an EMBL/GenBank/DDBJ whole genome shotgun (WGS) entry which is preliminary data.</text>
</comment>
<proteinExistence type="predicted"/>
<feature type="domain" description="Bacterial bifunctional deaminase-reductase C-terminal" evidence="1">
    <location>
        <begin position="8"/>
        <end position="154"/>
    </location>
</feature>
<dbReference type="EMBL" id="JAAGAB010000001">
    <property type="protein sequence ID" value="NDU99462.1"/>
    <property type="molecule type" value="Genomic_DNA"/>
</dbReference>
<gene>
    <name evidence="2" type="ORF">GZA08_00580</name>
</gene>
<keyword evidence="3" id="KW-1185">Reference proteome</keyword>
<reference evidence="2 3" key="1">
    <citation type="submission" date="2020-02" db="EMBL/GenBank/DDBJ databases">
        <title>Pseudoroseicyclus tamarix, sp. nov., isolated from offshore sediment of a Tamarix chinensis forest.</title>
        <authorList>
            <person name="Gai Y."/>
        </authorList>
    </citation>
    <scope>NUCLEOTIDE SEQUENCE [LARGE SCALE GENOMIC DNA]</scope>
    <source>
        <strain evidence="2 3">CLL3-39</strain>
    </source>
</reference>
<dbReference type="GO" id="GO:0009231">
    <property type="term" value="P:riboflavin biosynthetic process"/>
    <property type="evidence" value="ECO:0007669"/>
    <property type="project" value="InterPro"/>
</dbReference>
<evidence type="ECO:0000259" key="1">
    <source>
        <dbReference type="Pfam" id="PF01872"/>
    </source>
</evidence>
<dbReference type="PANTHER" id="PTHR38011:SF11">
    <property type="entry name" value="2,5-DIAMINO-6-RIBOSYLAMINO-4(3H)-PYRIMIDINONE 5'-PHOSPHATE REDUCTASE"/>
    <property type="match status" value="1"/>
</dbReference>
<dbReference type="PANTHER" id="PTHR38011">
    <property type="entry name" value="DIHYDROFOLATE REDUCTASE FAMILY PROTEIN (AFU_ORTHOLOGUE AFUA_8G06820)"/>
    <property type="match status" value="1"/>
</dbReference>
<sequence length="180" mass="19058">MTRFLAYVSMSLDGRIADADGGTGWLADHAGAPEEGDRGYAAFHAAADAVVMGRRTHDDLRGTGGPWPYRGKPCFVTTSRMLDPEGEDILPVLPDYAGLRDRLTEGGHDRVWVLGGAQTLSAAAAAGMLDELRLFILPVVLGEGRALFETGTPPGARLIGHRLWPGGVVELTYGLSAGDD</sequence>
<evidence type="ECO:0000313" key="2">
    <source>
        <dbReference type="EMBL" id="NDU99462.1"/>
    </source>
</evidence>
<organism evidence="2 3">
    <name type="scientific">Pseudoroseicyclus tamaricis</name>
    <dbReference type="NCBI Taxonomy" id="2705421"/>
    <lineage>
        <taxon>Bacteria</taxon>
        <taxon>Pseudomonadati</taxon>
        <taxon>Pseudomonadota</taxon>
        <taxon>Alphaproteobacteria</taxon>
        <taxon>Rhodobacterales</taxon>
        <taxon>Paracoccaceae</taxon>
        <taxon>Pseudoroseicyclus</taxon>
    </lineage>
</organism>
<dbReference type="InterPro" id="IPR024072">
    <property type="entry name" value="DHFR-like_dom_sf"/>
</dbReference>
<dbReference type="GO" id="GO:0008703">
    <property type="term" value="F:5-amino-6-(5-phosphoribosylamino)uracil reductase activity"/>
    <property type="evidence" value="ECO:0007669"/>
    <property type="project" value="InterPro"/>
</dbReference>
<dbReference type="InterPro" id="IPR002734">
    <property type="entry name" value="RibDG_C"/>
</dbReference>
<dbReference type="Gene3D" id="3.40.430.10">
    <property type="entry name" value="Dihydrofolate Reductase, subunit A"/>
    <property type="match status" value="1"/>
</dbReference>
<dbReference type="Pfam" id="PF01872">
    <property type="entry name" value="RibD_C"/>
    <property type="match status" value="1"/>
</dbReference>
<dbReference type="AlphaFoldDB" id="A0A6B2JEW1"/>
<dbReference type="SUPFAM" id="SSF53597">
    <property type="entry name" value="Dihydrofolate reductase-like"/>
    <property type="match status" value="1"/>
</dbReference>
<name>A0A6B2JEW1_9RHOB</name>
<evidence type="ECO:0000313" key="3">
    <source>
        <dbReference type="Proteomes" id="UP000474757"/>
    </source>
</evidence>
<dbReference type="RefSeq" id="WP_163888988.1">
    <property type="nucleotide sequence ID" value="NZ_JAAFYS010000001.1"/>
</dbReference>
<dbReference type="InterPro" id="IPR050765">
    <property type="entry name" value="Riboflavin_Biosynth_HTPR"/>
</dbReference>